<dbReference type="RefSeq" id="WP_149776977.1">
    <property type="nucleotide sequence ID" value="NZ_FQVK01000025.1"/>
</dbReference>
<sequence>MPVAIWQVTQNEGSDMKLLGIVLMLAVLAACETANPQASRPVEEPARSGPGVSVSGYARVGVSKTF</sequence>
<organism evidence="1 2">
    <name type="scientific">Ruegeria intermedia</name>
    <dbReference type="NCBI Taxonomy" id="996115"/>
    <lineage>
        <taxon>Bacteria</taxon>
        <taxon>Pseudomonadati</taxon>
        <taxon>Pseudomonadota</taxon>
        <taxon>Alphaproteobacteria</taxon>
        <taxon>Rhodobacterales</taxon>
        <taxon>Roseobacteraceae</taxon>
        <taxon>Ruegeria</taxon>
    </lineage>
</organism>
<protein>
    <submittedName>
        <fullName evidence="1">Uncharacterized protein</fullName>
    </submittedName>
</protein>
<name>A0A1M5AF56_9RHOB</name>
<keyword evidence="2" id="KW-1185">Reference proteome</keyword>
<accession>A0A1M5AF56</accession>
<dbReference type="EMBL" id="FQVK01000025">
    <property type="protein sequence ID" value="SHF28775.1"/>
    <property type="molecule type" value="Genomic_DNA"/>
</dbReference>
<dbReference type="AlphaFoldDB" id="A0A1M5AF56"/>
<proteinExistence type="predicted"/>
<dbReference type="Proteomes" id="UP000325134">
    <property type="component" value="Unassembled WGS sequence"/>
</dbReference>
<evidence type="ECO:0000313" key="1">
    <source>
        <dbReference type="EMBL" id="SHF28775.1"/>
    </source>
</evidence>
<gene>
    <name evidence="1" type="ORF">SAMN05444279_12544</name>
</gene>
<reference evidence="1 2" key="1">
    <citation type="submission" date="2016-11" db="EMBL/GenBank/DDBJ databases">
        <authorList>
            <person name="Varghese N."/>
            <person name="Submissions S."/>
        </authorList>
    </citation>
    <scope>NUCLEOTIDE SEQUENCE [LARGE SCALE GENOMIC DNA]</scope>
    <source>
        <strain evidence="1 2">DSM 29341</strain>
    </source>
</reference>
<evidence type="ECO:0000313" key="2">
    <source>
        <dbReference type="Proteomes" id="UP000325134"/>
    </source>
</evidence>